<dbReference type="GeneID" id="56587941"/>
<evidence type="ECO:0000259" key="10">
    <source>
        <dbReference type="SMART" id="SM00849"/>
    </source>
</evidence>
<dbReference type="PANTHER" id="PTHR43223:SF1">
    <property type="entry name" value="ALKYL_ARYL-SULFATASE BDS1"/>
    <property type="match status" value="1"/>
</dbReference>
<dbReference type="Gene3D" id="1.25.40.880">
    <property type="entry name" value="Alkyl sulfatase, dimerisation domain"/>
    <property type="match status" value="1"/>
</dbReference>
<dbReference type="AlphaFoldDB" id="A0A157QJG7"/>
<dbReference type="InterPro" id="IPR001279">
    <property type="entry name" value="Metallo-B-lactamas"/>
</dbReference>
<dbReference type="InterPro" id="IPR038536">
    <property type="entry name" value="Alkyl/aryl-sulf_dimr_sf"/>
</dbReference>
<dbReference type="GO" id="GO:0046872">
    <property type="term" value="F:metal ion binding"/>
    <property type="evidence" value="ECO:0007669"/>
    <property type="project" value="UniProtKB-KW"/>
</dbReference>
<dbReference type="EC" id="3.1.6.21" evidence="6"/>
<dbReference type="eggNOG" id="COG2015">
    <property type="taxonomic scope" value="Bacteria"/>
</dbReference>
<dbReference type="Pfam" id="PF00753">
    <property type="entry name" value="Lactamase_B"/>
    <property type="match status" value="1"/>
</dbReference>
<evidence type="ECO:0000313" key="11">
    <source>
        <dbReference type="EMBL" id="SAI67230.1"/>
    </source>
</evidence>
<gene>
    <name evidence="11" type="ORF">SAMEA3906487_00651</name>
</gene>
<dbReference type="SUPFAM" id="SSF55718">
    <property type="entry name" value="SCP-like"/>
    <property type="match status" value="1"/>
</dbReference>
<dbReference type="InterPro" id="IPR029228">
    <property type="entry name" value="Alkyl_sulf_dimr"/>
</dbReference>
<dbReference type="RefSeq" id="WP_033535013.1">
    <property type="nucleotide sequence ID" value="NZ_CP016340.1"/>
</dbReference>
<evidence type="ECO:0000256" key="2">
    <source>
        <dbReference type="ARBA" id="ARBA00022723"/>
    </source>
</evidence>
<accession>A0A157QJG7</accession>
<keyword evidence="2" id="KW-0479">Metal-binding</keyword>
<dbReference type="FunFam" id="1.25.40.880:FF:000001">
    <property type="entry name" value="SDS hydrolase SdsA1"/>
    <property type="match status" value="1"/>
</dbReference>
<evidence type="ECO:0000256" key="1">
    <source>
        <dbReference type="ARBA" id="ARBA00001947"/>
    </source>
</evidence>
<dbReference type="KEGG" id="btrm:SAMEA390648700651"/>
<keyword evidence="12" id="KW-1185">Reference proteome</keyword>
<evidence type="ECO:0000256" key="3">
    <source>
        <dbReference type="ARBA" id="ARBA00022801"/>
    </source>
</evidence>
<dbReference type="GO" id="GO:0018909">
    <property type="term" value="P:dodecyl sulfate metabolic process"/>
    <property type="evidence" value="ECO:0007669"/>
    <property type="project" value="InterPro"/>
</dbReference>
<keyword evidence="9" id="KW-0732">Signal</keyword>
<evidence type="ECO:0000256" key="7">
    <source>
        <dbReference type="ARBA" id="ARBA00068034"/>
    </source>
</evidence>
<dbReference type="InterPro" id="IPR036527">
    <property type="entry name" value="SCP2_sterol-bd_dom_sf"/>
</dbReference>
<comment type="similarity">
    <text evidence="5">Belongs to the metallo-beta-lactamase superfamily. Type III sulfatase family.</text>
</comment>
<dbReference type="Pfam" id="PF14864">
    <property type="entry name" value="Alkyl_sulf_C"/>
    <property type="match status" value="1"/>
</dbReference>
<dbReference type="CDD" id="cd07710">
    <property type="entry name" value="arylsulfatase_Sdsa1-like_MBL-fold"/>
    <property type="match status" value="1"/>
</dbReference>
<evidence type="ECO:0000313" key="12">
    <source>
        <dbReference type="Proteomes" id="UP000076825"/>
    </source>
</evidence>
<dbReference type="InterPro" id="IPR029229">
    <property type="entry name" value="Alkyl_sulf_C"/>
</dbReference>
<evidence type="ECO:0000256" key="8">
    <source>
        <dbReference type="ARBA" id="ARBA00075789"/>
    </source>
</evidence>
<sequence length="660" mass="73717">MAQAIARRLLAAAWMSAGLATAQAAPAQDVPAAEASRATAQRHAQWMRTLPFSDRQDFEDAARGLIHREPSLRIQGNRGNVVWDLDSYKAFITQDSAAPATVHPGLWRMAQLNLLDGVYRVTDGIYQVRGYDLSNITFVRGRTGWIVFDVGTSTETAAAAAALIQKHVEPAPIKAVIYSHSHIDHYAGVRGVVDQAAVDAGQVEIIAPEGFFEHAISEGVIAGNAMKRRATYMYGAFLPRGPRHGVGSGLGMTNPLGTVSLIAPTRLVARTGEQLVVDGVEMVMQLTPGTEAPVEMNTYLPQFKAMWMAENTTHTMHNVLSLRGTQVRDARQWAYYINQTLEWFGDKAEVKFQAHHWPVWGQERVQAYLTRQRDLYKYIHDRSVNLMNKGYTGEEIAERIELPPTLRDDWAARGYYGTLKHNARAVYQYYMGWYDGNPSSLDVLPPVEAARKYVEYIGRDRLMERARHDFDQGEYRWAAMVLKHAVFADPQDKAARELLAATYEQLGYQAESGPWRSIYLQGALELRHGTPEVPVPAGNNADMLAALTPEMMFDLMAVRLDAEKVAGKTLAVAFRFPDLDRTYTLSVGNSVLNYSTRDGLPAQATVEVSFDDFKRIQARALDWKSAIKSKRARISGAPRKLVEFAGLFEEPPLWFNIVTP</sequence>
<dbReference type="FunFam" id="3.60.15.30:FF:000001">
    <property type="entry name" value="Alkyl/aryl-sulfatase BDS1"/>
    <property type="match status" value="1"/>
</dbReference>
<evidence type="ECO:0000256" key="4">
    <source>
        <dbReference type="ARBA" id="ARBA00022833"/>
    </source>
</evidence>
<dbReference type="STRING" id="123899.SAMEA3906487_00651"/>
<evidence type="ECO:0000256" key="9">
    <source>
        <dbReference type="SAM" id="SignalP"/>
    </source>
</evidence>
<dbReference type="GO" id="GO:0046983">
    <property type="term" value="F:protein dimerization activity"/>
    <property type="evidence" value="ECO:0007669"/>
    <property type="project" value="InterPro"/>
</dbReference>
<dbReference type="PATRIC" id="fig|123899.6.peg.626"/>
<dbReference type="SUPFAM" id="SSF56281">
    <property type="entry name" value="Metallo-hydrolase/oxidoreductase"/>
    <property type="match status" value="1"/>
</dbReference>
<dbReference type="InterPro" id="IPR052195">
    <property type="entry name" value="Bact_Alkyl/Aryl-Sulfatase"/>
</dbReference>
<dbReference type="Proteomes" id="UP000076825">
    <property type="component" value="Chromosome 1"/>
</dbReference>
<dbReference type="GO" id="GO:0018741">
    <property type="term" value="F:linear primary-alkylsulfatase activity"/>
    <property type="evidence" value="ECO:0007669"/>
    <property type="project" value="UniProtKB-EC"/>
</dbReference>
<feature type="domain" description="Metallo-beta-lactamase" evidence="10">
    <location>
        <begin position="133"/>
        <end position="355"/>
    </location>
</feature>
<reference evidence="11 12" key="1">
    <citation type="submission" date="2016-04" db="EMBL/GenBank/DDBJ databases">
        <authorList>
            <consortium name="Pathogen Informatics"/>
        </authorList>
    </citation>
    <scope>NUCLEOTIDE SEQUENCE [LARGE SCALE GENOMIC DNA]</scope>
    <source>
        <strain evidence="11 12">H044680328</strain>
    </source>
</reference>
<dbReference type="Gene3D" id="3.30.1050.10">
    <property type="entry name" value="SCP2 sterol-binding domain"/>
    <property type="match status" value="1"/>
</dbReference>
<comment type="cofactor">
    <cofactor evidence="1">
        <name>Zn(2+)</name>
        <dbReference type="ChEBI" id="CHEBI:29105"/>
    </cofactor>
</comment>
<proteinExistence type="inferred from homology"/>
<evidence type="ECO:0000256" key="6">
    <source>
        <dbReference type="ARBA" id="ARBA00066568"/>
    </source>
</evidence>
<dbReference type="Pfam" id="PF14863">
    <property type="entry name" value="Alkyl_sulf_dimr"/>
    <property type="match status" value="1"/>
</dbReference>
<feature type="signal peptide" evidence="9">
    <location>
        <begin position="1"/>
        <end position="24"/>
    </location>
</feature>
<feature type="chain" id="PRO_5009816629" description="Linear primary-alkylsulfatase" evidence="9">
    <location>
        <begin position="25"/>
        <end position="660"/>
    </location>
</feature>
<keyword evidence="3" id="KW-0378">Hydrolase</keyword>
<name>A0A157QJG7_9BORD</name>
<dbReference type="GO" id="GO:0030288">
    <property type="term" value="C:outer membrane-bounded periplasmic space"/>
    <property type="evidence" value="ECO:0007669"/>
    <property type="project" value="TreeGrafter"/>
</dbReference>
<evidence type="ECO:0000256" key="5">
    <source>
        <dbReference type="ARBA" id="ARBA00033751"/>
    </source>
</evidence>
<organism evidence="11 12">
    <name type="scientific">Bordetella trematum</name>
    <dbReference type="NCBI Taxonomy" id="123899"/>
    <lineage>
        <taxon>Bacteria</taxon>
        <taxon>Pseudomonadati</taxon>
        <taxon>Pseudomonadota</taxon>
        <taxon>Betaproteobacteria</taxon>
        <taxon>Burkholderiales</taxon>
        <taxon>Alcaligenaceae</taxon>
        <taxon>Bordetella</taxon>
    </lineage>
</organism>
<dbReference type="InterPro" id="IPR044097">
    <property type="entry name" value="Bds1/SdsA1_MBL-fold"/>
</dbReference>
<dbReference type="EMBL" id="LT546645">
    <property type="protein sequence ID" value="SAI67230.1"/>
    <property type="molecule type" value="Genomic_DNA"/>
</dbReference>
<dbReference type="SMART" id="SM00849">
    <property type="entry name" value="Lactamase_B"/>
    <property type="match status" value="1"/>
</dbReference>
<protein>
    <recommendedName>
        <fullName evidence="7">Linear primary-alkylsulfatase</fullName>
        <ecNumber evidence="6">3.1.6.21</ecNumber>
    </recommendedName>
    <alternativeName>
        <fullName evidence="8">Type III linear primary-alkylsulfatase</fullName>
    </alternativeName>
</protein>
<keyword evidence="4" id="KW-0862">Zinc</keyword>
<dbReference type="PANTHER" id="PTHR43223">
    <property type="entry name" value="ALKYL/ARYL-SULFATASE"/>
    <property type="match status" value="1"/>
</dbReference>
<dbReference type="Gene3D" id="3.60.15.30">
    <property type="entry name" value="Metallo-beta-lactamase domain"/>
    <property type="match status" value="1"/>
</dbReference>
<dbReference type="InterPro" id="IPR036866">
    <property type="entry name" value="RibonucZ/Hydroxyglut_hydro"/>
</dbReference>